<name>A0A6A6RZ64_9PLEO</name>
<proteinExistence type="predicted"/>
<dbReference type="InterPro" id="IPR013940">
    <property type="entry name" value="Spo22/ZIP4/TEX11"/>
</dbReference>
<dbReference type="PANTHER" id="PTHR40375:SF2">
    <property type="entry name" value="SPORULATION-SPECIFIC PROTEIN 22"/>
    <property type="match status" value="1"/>
</dbReference>
<evidence type="ECO:0000313" key="2">
    <source>
        <dbReference type="EMBL" id="KAF2639244.1"/>
    </source>
</evidence>
<evidence type="ECO:0000256" key="1">
    <source>
        <dbReference type="ARBA" id="ARBA00023254"/>
    </source>
</evidence>
<sequence length="923" mass="104981">MPPTQSALRTEREKKLKAVLAFASGLAKRFEAKGDTKLLRDLELQVNGLPLPPSSIVTAKRDELDRIGTELWNLSTRLRREDPKENDKSKDDVAQKNRCLYLLRVFSFFLLDSARGQAAKARECKTCIRLLKVALKAAKVCIEGNETTIATKVLERAAEHQEALSEVTGGGDEEAALAGRLRVEYFAVRTALAWRQDRMDTAEHMFTKCKQLSSALTPAAAESFADLLYEIGKDLIGKRSYEQGVRWLERAHDTLDEHDLALLSTEAGELRLSIMQSIVQGYMKLKNRESRDKAWNMVRLLEADYEDKMAVSLLKLEMLSTEEVINPQDFYTVIHRMIRTIILNDRNFKTIMNHIHKLKDQNGSTACKLIDEFIEMRLFREEKEPWIEKAVITRIWICCSSFVEKDSLEQLQELFDKVAQNMKGGFTAQATHAAQTLLWKRVETSGSQAEHAVAEKWCRLCLHSLFDKAGDVNKSKIARKLILCAQAQHDHAAAREVFDKMSKAGQNDRITRYLMYKTGLHFGDSVLLEKCLEHICRQSTKDATLIYACILEAQSSGNNRHAVAALEKVLDKYDSAAPTDVHLPALLRMTTRLLGKELVVDNKLNHEILAQICNVLEGACNQAKASRRRPSNSTRDQFTVSEFEWFSKTAYNWSIKYCAEMQPADLVRLLNVSIEFIKLLKEHGQLQYETDLALRLMFCDFLATCTYTTLARAEDNIQDCLQYYLKARKHGKMFRDIATDNVDKLGESAQTDIIAKHFQIVKLELEAALKLEQWDEMDELFDQCFKFKNPKHYATLADIVLIIHSAVAKANLGEKYQTKVLAVLQKIINLSYKQDGNDMVKLARWIRCVFQLALTFDEKISLKCVEQATTIAAARQMSNGLYTPPPSSELIIADNLDDWLADGGDKEPNHYPVTELEWLATTT</sequence>
<dbReference type="OrthoDB" id="65716at2759"/>
<dbReference type="Pfam" id="PF08631">
    <property type="entry name" value="SPO22"/>
    <property type="match status" value="1"/>
</dbReference>
<accession>A0A6A6RZ64</accession>
<dbReference type="PANTHER" id="PTHR40375">
    <property type="entry name" value="SPORULATION-SPECIFIC PROTEIN 22"/>
    <property type="match status" value="1"/>
</dbReference>
<organism evidence="2 3">
    <name type="scientific">Massarina eburnea CBS 473.64</name>
    <dbReference type="NCBI Taxonomy" id="1395130"/>
    <lineage>
        <taxon>Eukaryota</taxon>
        <taxon>Fungi</taxon>
        <taxon>Dikarya</taxon>
        <taxon>Ascomycota</taxon>
        <taxon>Pezizomycotina</taxon>
        <taxon>Dothideomycetes</taxon>
        <taxon>Pleosporomycetidae</taxon>
        <taxon>Pleosporales</taxon>
        <taxon>Massarineae</taxon>
        <taxon>Massarinaceae</taxon>
        <taxon>Massarina</taxon>
    </lineage>
</organism>
<evidence type="ECO:0000313" key="3">
    <source>
        <dbReference type="Proteomes" id="UP000799753"/>
    </source>
</evidence>
<dbReference type="EMBL" id="MU006787">
    <property type="protein sequence ID" value="KAF2639244.1"/>
    <property type="molecule type" value="Genomic_DNA"/>
</dbReference>
<dbReference type="GO" id="GO:0051321">
    <property type="term" value="P:meiotic cell cycle"/>
    <property type="evidence" value="ECO:0007669"/>
    <property type="project" value="UniProtKB-KW"/>
</dbReference>
<protein>
    <submittedName>
        <fullName evidence="2">SPO22-domain-containing protein</fullName>
    </submittedName>
</protein>
<gene>
    <name evidence="2" type="ORF">P280DRAFT_499491</name>
</gene>
<dbReference type="Proteomes" id="UP000799753">
    <property type="component" value="Unassembled WGS sequence"/>
</dbReference>
<dbReference type="GO" id="GO:0090173">
    <property type="term" value="P:regulation of synaptonemal complex assembly"/>
    <property type="evidence" value="ECO:0007669"/>
    <property type="project" value="InterPro"/>
</dbReference>
<keyword evidence="1" id="KW-0469">Meiosis</keyword>
<dbReference type="AlphaFoldDB" id="A0A6A6RZ64"/>
<dbReference type="InterPro" id="IPR039057">
    <property type="entry name" value="Spo22/ZIP4"/>
</dbReference>
<keyword evidence="3" id="KW-1185">Reference proteome</keyword>
<reference evidence="2" key="1">
    <citation type="journal article" date="2020" name="Stud. Mycol.">
        <title>101 Dothideomycetes genomes: a test case for predicting lifestyles and emergence of pathogens.</title>
        <authorList>
            <person name="Haridas S."/>
            <person name="Albert R."/>
            <person name="Binder M."/>
            <person name="Bloem J."/>
            <person name="Labutti K."/>
            <person name="Salamov A."/>
            <person name="Andreopoulos B."/>
            <person name="Baker S."/>
            <person name="Barry K."/>
            <person name="Bills G."/>
            <person name="Bluhm B."/>
            <person name="Cannon C."/>
            <person name="Castanera R."/>
            <person name="Culley D."/>
            <person name="Daum C."/>
            <person name="Ezra D."/>
            <person name="Gonzalez J."/>
            <person name="Henrissat B."/>
            <person name="Kuo A."/>
            <person name="Liang C."/>
            <person name="Lipzen A."/>
            <person name="Lutzoni F."/>
            <person name="Magnuson J."/>
            <person name="Mondo S."/>
            <person name="Nolan M."/>
            <person name="Ohm R."/>
            <person name="Pangilinan J."/>
            <person name="Park H.-J."/>
            <person name="Ramirez L."/>
            <person name="Alfaro M."/>
            <person name="Sun H."/>
            <person name="Tritt A."/>
            <person name="Yoshinaga Y."/>
            <person name="Zwiers L.-H."/>
            <person name="Turgeon B."/>
            <person name="Goodwin S."/>
            <person name="Spatafora J."/>
            <person name="Crous P."/>
            <person name="Grigoriev I."/>
        </authorList>
    </citation>
    <scope>NUCLEOTIDE SEQUENCE</scope>
    <source>
        <strain evidence="2">CBS 473.64</strain>
    </source>
</reference>